<keyword evidence="2" id="KW-0540">Nuclease</keyword>
<sequence>MDVLKRTLVEKAGHDSGFEYTVSETPESLTLGSARHPLQVEIALANGNYLLLFSNAKQQLLNELKRDFLVQNREILTESLQGMAVVFKRAAALAHSLPNQAENDFASVLKTELNKFPDNIKNTEVERIIRQRVGQDVYRKAMLEYWGGACAVTGVTLSEVLRASHALPWSKCESDSQRLDIYNGLLLNANLDALFDRYLISFDKNGHLLISDKISNKNFELLGLNENMKLRWITVEHEIYLSEHRKLMHLKSSV</sequence>
<proteinExistence type="predicted"/>
<dbReference type="RefSeq" id="WP_216985528.1">
    <property type="nucleotide sequence ID" value="NZ_CP077365.1"/>
</dbReference>
<dbReference type="GO" id="GO:0004519">
    <property type="term" value="F:endonuclease activity"/>
    <property type="evidence" value="ECO:0007669"/>
    <property type="project" value="UniProtKB-KW"/>
</dbReference>
<accession>A0ABX8LBN6</accession>
<reference evidence="2 3" key="1">
    <citation type="submission" date="2021-06" db="EMBL/GenBank/DDBJ databases">
        <title>FDA dAtabase for Regulatory Grade micrObial Sequences (FDA-ARGOS): Supporting development and validation of Infectious Disease Dx tests.</title>
        <authorList>
            <person name="Sproer C."/>
            <person name="Gronow S."/>
            <person name="Severitt S."/>
            <person name="Schroder I."/>
            <person name="Tallon L."/>
            <person name="Sadzewicz L."/>
            <person name="Zhao X."/>
            <person name="Boylan J."/>
            <person name="Ott S."/>
            <person name="Bowen H."/>
            <person name="Vavikolanu K."/>
            <person name="Mehta A."/>
            <person name="Aluvathingal J."/>
            <person name="Nadendla S."/>
            <person name="Lowell S."/>
            <person name="Myers T."/>
            <person name="Yan Y."/>
        </authorList>
    </citation>
    <scope>NUCLEOTIDE SEQUENCE [LARGE SCALE GENOMIC DNA]</scope>
    <source>
        <strain evidence="2 3">FDAARGOS 1400</strain>
    </source>
</reference>
<dbReference type="EMBL" id="CP077365">
    <property type="protein sequence ID" value="QXB47578.1"/>
    <property type="molecule type" value="Genomic_DNA"/>
</dbReference>
<gene>
    <name evidence="2" type="ORF">I6L30_06130</name>
</gene>
<organism evidence="2 3">
    <name type="scientific">Acinetobacter seifertii</name>
    <dbReference type="NCBI Taxonomy" id="1530123"/>
    <lineage>
        <taxon>Bacteria</taxon>
        <taxon>Pseudomonadati</taxon>
        <taxon>Pseudomonadota</taxon>
        <taxon>Gammaproteobacteria</taxon>
        <taxon>Moraxellales</taxon>
        <taxon>Moraxellaceae</taxon>
        <taxon>Acinetobacter</taxon>
        <taxon>Acinetobacter calcoaceticus/baumannii complex</taxon>
    </lineage>
</organism>
<dbReference type="Pfam" id="PF13391">
    <property type="entry name" value="HNH_2"/>
    <property type="match status" value="1"/>
</dbReference>
<name>A0ABX8LBN6_9GAMM</name>
<evidence type="ECO:0000259" key="1">
    <source>
        <dbReference type="Pfam" id="PF13391"/>
    </source>
</evidence>
<evidence type="ECO:0000313" key="3">
    <source>
        <dbReference type="Proteomes" id="UP000683517"/>
    </source>
</evidence>
<protein>
    <submittedName>
        <fullName evidence="2">HNH endonuclease</fullName>
    </submittedName>
</protein>
<dbReference type="Proteomes" id="UP000683517">
    <property type="component" value="Chromosome"/>
</dbReference>
<evidence type="ECO:0000313" key="2">
    <source>
        <dbReference type="EMBL" id="QXB47578.1"/>
    </source>
</evidence>
<keyword evidence="2" id="KW-0378">Hydrolase</keyword>
<keyword evidence="3" id="KW-1185">Reference proteome</keyword>
<dbReference type="InterPro" id="IPR003615">
    <property type="entry name" value="HNH_nuc"/>
</dbReference>
<keyword evidence="2" id="KW-0255">Endonuclease</keyword>
<feature type="domain" description="HNH nuclease" evidence="1">
    <location>
        <begin position="150"/>
        <end position="203"/>
    </location>
</feature>